<evidence type="ECO:0000313" key="11">
    <source>
        <dbReference type="EMBL" id="VDN50558.1"/>
    </source>
</evidence>
<dbReference type="InterPro" id="IPR050214">
    <property type="entry name" value="Cys_Synth/Cystath_Beta-Synth"/>
</dbReference>
<dbReference type="InterPro" id="IPR036052">
    <property type="entry name" value="TrpB-like_PALP_sf"/>
</dbReference>
<evidence type="ECO:0000256" key="1">
    <source>
        <dbReference type="ARBA" id="ARBA00001933"/>
    </source>
</evidence>
<evidence type="ECO:0000256" key="4">
    <source>
        <dbReference type="ARBA" id="ARBA00022679"/>
    </source>
</evidence>
<reference evidence="14" key="1">
    <citation type="submission" date="2017-02" db="UniProtKB">
        <authorList>
            <consortium name="WormBaseParasite"/>
        </authorList>
    </citation>
    <scope>IDENTIFICATION</scope>
</reference>
<keyword evidence="5 7" id="KW-0663">Pyridoxal phosphate</keyword>
<keyword evidence="4 9" id="KW-0808">Transferase</keyword>
<protein>
    <recommendedName>
        <fullName evidence="9">Cysteine synthase</fullName>
        <ecNumber evidence="9">2.5.1.47</ecNumber>
    </recommendedName>
</protein>
<dbReference type="Proteomes" id="UP000274756">
    <property type="component" value="Unassembled WGS sequence"/>
</dbReference>
<evidence type="ECO:0000256" key="9">
    <source>
        <dbReference type="RuleBase" id="RU003985"/>
    </source>
</evidence>
<dbReference type="PROSITE" id="PS00901">
    <property type="entry name" value="CYS_SYNTHASE"/>
    <property type="match status" value="1"/>
</dbReference>
<feature type="binding site" evidence="7">
    <location>
        <position position="80"/>
    </location>
    <ligand>
        <name>pyridoxal 5'-phosphate</name>
        <dbReference type="ChEBI" id="CHEBI:597326"/>
    </ligand>
</feature>
<dbReference type="GO" id="GO:0004124">
    <property type="term" value="F:cysteine synthase activity"/>
    <property type="evidence" value="ECO:0007669"/>
    <property type="project" value="UniProtKB-UniRule"/>
</dbReference>
<feature type="binding site" evidence="7">
    <location>
        <begin position="184"/>
        <end position="188"/>
    </location>
    <ligand>
        <name>pyridoxal 5'-phosphate</name>
        <dbReference type="ChEBI" id="CHEBI:597326"/>
    </ligand>
</feature>
<dbReference type="EMBL" id="UYYG01000004">
    <property type="protein sequence ID" value="VDN50558.1"/>
    <property type="molecule type" value="Genomic_DNA"/>
</dbReference>
<feature type="domain" description="Tryptophan synthase beta chain-like PALP" evidence="10">
    <location>
        <begin position="14"/>
        <end position="299"/>
    </location>
</feature>
<evidence type="ECO:0000256" key="5">
    <source>
        <dbReference type="ARBA" id="ARBA00022898"/>
    </source>
</evidence>
<dbReference type="InterPro" id="IPR005859">
    <property type="entry name" value="CysK"/>
</dbReference>
<feature type="binding site" evidence="7">
    <location>
        <position position="272"/>
    </location>
    <ligand>
        <name>pyridoxal 5'-phosphate</name>
        <dbReference type="ChEBI" id="CHEBI:597326"/>
    </ligand>
</feature>
<dbReference type="InterPro" id="IPR001216">
    <property type="entry name" value="P-phosphate_BS"/>
</dbReference>
<keyword evidence="3 9" id="KW-0028">Amino-acid biosynthesis</keyword>
<dbReference type="EC" id="2.5.1.47" evidence="9"/>
<gene>
    <name evidence="11" type="ORF">DME_LOCUS531</name>
</gene>
<reference evidence="11 13" key="2">
    <citation type="submission" date="2018-11" db="EMBL/GenBank/DDBJ databases">
        <authorList>
            <consortium name="Pathogen Informatics"/>
        </authorList>
    </citation>
    <scope>NUCLEOTIDE SEQUENCE [LARGE SCALE GENOMIC DNA]</scope>
</reference>
<dbReference type="AlphaFoldDB" id="A0A0N4UCC2"/>
<evidence type="ECO:0000256" key="7">
    <source>
        <dbReference type="PIRSR" id="PIRSR605856-50"/>
    </source>
</evidence>
<keyword evidence="13" id="KW-1185">Reference proteome</keyword>
<dbReference type="Gene3D" id="3.40.50.1100">
    <property type="match status" value="2"/>
</dbReference>
<dbReference type="FunFam" id="3.40.50.1100:FF:000006">
    <property type="entry name" value="Cysteine synthase"/>
    <property type="match status" value="1"/>
</dbReference>
<dbReference type="CDD" id="cd01561">
    <property type="entry name" value="CBS_like"/>
    <property type="match status" value="1"/>
</dbReference>
<comment type="catalytic activity">
    <reaction evidence="9">
        <text>O-acetyl-L-serine + hydrogen sulfide = L-cysteine + acetate</text>
        <dbReference type="Rhea" id="RHEA:14829"/>
        <dbReference type="ChEBI" id="CHEBI:29919"/>
        <dbReference type="ChEBI" id="CHEBI:30089"/>
        <dbReference type="ChEBI" id="CHEBI:35235"/>
        <dbReference type="ChEBI" id="CHEBI:58340"/>
        <dbReference type="EC" id="2.5.1.47"/>
    </reaction>
</comment>
<dbReference type="NCBIfam" id="TIGR01139">
    <property type="entry name" value="cysK"/>
    <property type="match status" value="1"/>
</dbReference>
<sequence>MEYRTDQIGENICSLIGNTPMVYLNKLTKDCVAKVAVKLEFLNPACSVKDRIGNAMIKDAEEQKKIQPGVTTLIEPTSGNTGIALGFVAAAKNYRLIIVMPASMSIERRIMLKAYGAELILTDPAEGMRGAIKRAQEIAAHIPHSFILQQFENSSNPRIHYETTGPEIWKQTGGKVDIGIFGVGTGGTISGVGNYLKEKNSEIKIIAVEPEESAVISGGHAGPHKIQGIGAGFIPDTFNREICDEIITVKSDEAIAMSRELARKEGILCGISSGANLVAALKVAKRSENRNKLIVTVLPSFGERYFTHHFSLGTSTN</sequence>
<dbReference type="Pfam" id="PF00291">
    <property type="entry name" value="PALP"/>
    <property type="match status" value="1"/>
</dbReference>
<keyword evidence="6 9" id="KW-0198">Cysteine biosynthesis</keyword>
<dbReference type="PANTHER" id="PTHR10314">
    <property type="entry name" value="CYSTATHIONINE BETA-SYNTHASE"/>
    <property type="match status" value="1"/>
</dbReference>
<dbReference type="WBParaSite" id="DME_0000491001-mRNA-1">
    <property type="protein sequence ID" value="DME_0000491001-mRNA-1"/>
    <property type="gene ID" value="DME_0000491001"/>
</dbReference>
<dbReference type="GO" id="GO:0006535">
    <property type="term" value="P:cysteine biosynthetic process from serine"/>
    <property type="evidence" value="ECO:0007669"/>
    <property type="project" value="UniProtKB-UniRule"/>
</dbReference>
<dbReference type="NCBIfam" id="TIGR01136">
    <property type="entry name" value="cysKM"/>
    <property type="match status" value="1"/>
</dbReference>
<evidence type="ECO:0000313" key="12">
    <source>
        <dbReference type="Proteomes" id="UP000038040"/>
    </source>
</evidence>
<dbReference type="Proteomes" id="UP000038040">
    <property type="component" value="Unplaced"/>
</dbReference>
<organism evidence="12 14">
    <name type="scientific">Dracunculus medinensis</name>
    <name type="common">Guinea worm</name>
    <dbReference type="NCBI Taxonomy" id="318479"/>
    <lineage>
        <taxon>Eukaryota</taxon>
        <taxon>Metazoa</taxon>
        <taxon>Ecdysozoa</taxon>
        <taxon>Nematoda</taxon>
        <taxon>Chromadorea</taxon>
        <taxon>Rhabditida</taxon>
        <taxon>Spirurina</taxon>
        <taxon>Dracunculoidea</taxon>
        <taxon>Dracunculidae</taxon>
        <taxon>Dracunculus</taxon>
    </lineage>
</organism>
<dbReference type="InterPro" id="IPR005856">
    <property type="entry name" value="Cys_synth"/>
</dbReference>
<name>A0A0N4UCC2_DRAME</name>
<evidence type="ECO:0000256" key="8">
    <source>
        <dbReference type="PIRSR" id="PIRSR605856-51"/>
    </source>
</evidence>
<evidence type="ECO:0000256" key="2">
    <source>
        <dbReference type="ARBA" id="ARBA00007103"/>
    </source>
</evidence>
<dbReference type="SUPFAM" id="SSF53686">
    <property type="entry name" value="Tryptophan synthase beta subunit-like PLP-dependent enzymes"/>
    <property type="match status" value="1"/>
</dbReference>
<dbReference type="STRING" id="318479.A0A0N4UCC2"/>
<evidence type="ECO:0000313" key="13">
    <source>
        <dbReference type="Proteomes" id="UP000274756"/>
    </source>
</evidence>
<accession>A0A0N4UCC2</accession>
<evidence type="ECO:0000256" key="6">
    <source>
        <dbReference type="ARBA" id="ARBA00023192"/>
    </source>
</evidence>
<evidence type="ECO:0000256" key="3">
    <source>
        <dbReference type="ARBA" id="ARBA00022605"/>
    </source>
</evidence>
<evidence type="ECO:0000313" key="14">
    <source>
        <dbReference type="WBParaSite" id="DME_0000491001-mRNA-1"/>
    </source>
</evidence>
<comment type="cofactor">
    <cofactor evidence="1 7 9">
        <name>pyridoxal 5'-phosphate</name>
        <dbReference type="ChEBI" id="CHEBI:597326"/>
    </cofactor>
</comment>
<proteinExistence type="inferred from homology"/>
<dbReference type="InterPro" id="IPR001926">
    <property type="entry name" value="TrpB-like_PALP"/>
</dbReference>
<feature type="modified residue" description="N6-(pyridoxal phosphate)lysine" evidence="8">
    <location>
        <position position="49"/>
    </location>
</feature>
<comment type="similarity">
    <text evidence="2 9">Belongs to the cysteine synthase/cystathionine beta-synthase family.</text>
</comment>
<evidence type="ECO:0000259" key="10">
    <source>
        <dbReference type="Pfam" id="PF00291"/>
    </source>
</evidence>
<dbReference type="OrthoDB" id="10259545at2759"/>